<dbReference type="InterPro" id="IPR034279">
    <property type="entry name" value="CuRO_3_CopA"/>
</dbReference>
<dbReference type="InterPro" id="IPR045087">
    <property type="entry name" value="Cu-oxidase_fam"/>
</dbReference>
<dbReference type="InterPro" id="IPR019546">
    <property type="entry name" value="TAT_signal_bac_arc"/>
</dbReference>
<evidence type="ECO:0000259" key="5">
    <source>
        <dbReference type="Pfam" id="PF00394"/>
    </source>
</evidence>
<keyword evidence="9" id="KW-1185">Reference proteome</keyword>
<feature type="domain" description="Plastocyanin-like" evidence="6">
    <location>
        <begin position="563"/>
        <end position="678"/>
    </location>
</feature>
<dbReference type="EMBL" id="CP102381">
    <property type="protein sequence ID" value="WEJ62757.1"/>
    <property type="molecule type" value="Genomic_DNA"/>
</dbReference>
<evidence type="ECO:0000313" key="8">
    <source>
        <dbReference type="EMBL" id="WEJ62757.1"/>
    </source>
</evidence>
<keyword evidence="4" id="KW-0186">Copper</keyword>
<dbReference type="InterPro" id="IPR006311">
    <property type="entry name" value="TAT_signal"/>
</dbReference>
<dbReference type="Pfam" id="PF07731">
    <property type="entry name" value="Cu-oxidase_2"/>
    <property type="match status" value="1"/>
</dbReference>
<dbReference type="InterPro" id="IPR011707">
    <property type="entry name" value="Cu-oxidase-like_N"/>
</dbReference>
<accession>A0ABY8CB88</accession>
<dbReference type="PROSITE" id="PS51318">
    <property type="entry name" value="TAT"/>
    <property type="match status" value="1"/>
</dbReference>
<feature type="domain" description="Plastocyanin-like" evidence="7">
    <location>
        <begin position="76"/>
        <end position="184"/>
    </location>
</feature>
<dbReference type="SUPFAM" id="SSF49503">
    <property type="entry name" value="Cupredoxins"/>
    <property type="match status" value="3"/>
</dbReference>
<dbReference type="InterPro" id="IPR008972">
    <property type="entry name" value="Cupredoxin"/>
</dbReference>
<dbReference type="Proteomes" id="UP001222275">
    <property type="component" value="Chromosome"/>
</dbReference>
<dbReference type="PANTHER" id="PTHR11709:SF394">
    <property type="entry name" value="FI03373P-RELATED"/>
    <property type="match status" value="1"/>
</dbReference>
<dbReference type="NCBIfam" id="TIGR01409">
    <property type="entry name" value="TAT_signal_seq"/>
    <property type="match status" value="1"/>
</dbReference>
<dbReference type="RefSeq" id="WP_275595013.1">
    <property type="nucleotide sequence ID" value="NZ_CP102381.1"/>
</dbReference>
<keyword evidence="2" id="KW-0732">Signal</keyword>
<dbReference type="InterPro" id="IPR034282">
    <property type="entry name" value="CuRO_2_CopA"/>
</dbReference>
<dbReference type="InterPro" id="IPR001117">
    <property type="entry name" value="Cu-oxidase_2nd"/>
</dbReference>
<evidence type="ECO:0000259" key="7">
    <source>
        <dbReference type="Pfam" id="PF07732"/>
    </source>
</evidence>
<evidence type="ECO:0000256" key="1">
    <source>
        <dbReference type="ARBA" id="ARBA00022723"/>
    </source>
</evidence>
<dbReference type="InterPro" id="IPR033138">
    <property type="entry name" value="Cu_oxidase_CS"/>
</dbReference>
<evidence type="ECO:0000256" key="4">
    <source>
        <dbReference type="ARBA" id="ARBA00023008"/>
    </source>
</evidence>
<dbReference type="Pfam" id="PF07732">
    <property type="entry name" value="Cu-oxidase_3"/>
    <property type="match status" value="1"/>
</dbReference>
<gene>
    <name evidence="8" type="ORF">NR989_00500</name>
</gene>
<reference evidence="8 9" key="1">
    <citation type="submission" date="2022-06" db="EMBL/GenBank/DDBJ databases">
        <title>Thiomicrohabdus sp. nov, an obligately chemolithoautotrophic, sulfur-oxidizing bacterium isolated from beach of Guanyin Mountain. Amoy.</title>
        <authorList>
            <person name="Zhu H."/>
        </authorList>
    </citation>
    <scope>NUCLEOTIDE SEQUENCE [LARGE SCALE GENOMIC DNA]</scope>
    <source>
        <strain evidence="8 9">XGS-01</strain>
    </source>
</reference>
<protein>
    <submittedName>
        <fullName evidence="8">Copper resistance system multicopper oxidase</fullName>
    </submittedName>
</protein>
<dbReference type="Gene3D" id="2.60.40.420">
    <property type="entry name" value="Cupredoxins - blue copper proteins"/>
    <property type="match status" value="3"/>
</dbReference>
<evidence type="ECO:0000313" key="9">
    <source>
        <dbReference type="Proteomes" id="UP001222275"/>
    </source>
</evidence>
<name>A0ABY8CB88_9GAMM</name>
<evidence type="ECO:0000259" key="6">
    <source>
        <dbReference type="Pfam" id="PF07731"/>
    </source>
</evidence>
<dbReference type="PANTHER" id="PTHR11709">
    <property type="entry name" value="MULTI-COPPER OXIDASE"/>
    <property type="match status" value="1"/>
</dbReference>
<feature type="domain" description="Plastocyanin-like" evidence="5">
    <location>
        <begin position="247"/>
        <end position="355"/>
    </location>
</feature>
<dbReference type="InterPro" id="IPR011706">
    <property type="entry name" value="Cu-oxidase_C"/>
</dbReference>
<keyword evidence="1" id="KW-0479">Metal-binding</keyword>
<evidence type="ECO:0000256" key="2">
    <source>
        <dbReference type="ARBA" id="ARBA00022729"/>
    </source>
</evidence>
<dbReference type="CDD" id="cd13874">
    <property type="entry name" value="CuRO_2_CopA"/>
    <property type="match status" value="1"/>
</dbReference>
<dbReference type="NCBIfam" id="TIGR01480">
    <property type="entry name" value="copper_res_A"/>
    <property type="match status" value="1"/>
</dbReference>
<sequence>MNTQKPTIGLTETQSQNVSRRTFIKGAAMSSALAGVGFAPSQLLASMPGEINNQPTVTRTNTLSGTEFQLDIGTSIVNFTGTPQIATTVNNMLPSPTLIWREGDEVTLHVTNHLDEMTSIHWHGIILPFEMDGVPGLTYDGIMPGETFTYKFKVQQHGTYWYHSHSGFQEQNGMYGSIVILPKEKDPYDYQYDHLIQLSDWTDEDPADVVKNLKRMPDYYNYKQRTVGDFFSEIQEKGFTAAFNERKMWNEMSMMDRDLSDVSGSTYTYLMNGANPATHWRGQFKPGAKVRLRFVNSSAMTFFDVHIPGLKMTVIASDGNLVQPVEIDQFRIGVAETYDVLVEPEDAQAYAIFAQAIDRSGYAIGSLTTDAEVLAEIPEMDPLPILSHTDMAMDMKDMDHSMHGGMHHSQHQGMNHDMPAVDHSQHQGMNHDMPAVDHSQHQGMNHDMPAVDHSQHQGMNHDMPAVDHSQHQGMNHDMPSMNHSQHQGMNHSMHNMSEVDANKEVADWPVEQAKIKWGPHTNMRAEDAQYRLSDPGVGLRNNGRKVLTYADLRNLYPTRHDAKPDREIILNLTGNMERYMWSIDGIPYSKADPIHLKYGERVRITFINNTMMNHPMHLHGLWSDLETGDLNYLPKKHTIVVQPGARISFRVNVDAKGVWAFHCHMLFHMAGMFRKVIVA</sequence>
<dbReference type="PROSITE" id="PS00079">
    <property type="entry name" value="MULTICOPPER_OXIDASE1"/>
    <property type="match status" value="1"/>
</dbReference>
<organism evidence="8 9">
    <name type="scientific">Thiomicrorhabdus lithotrophica</name>
    <dbReference type="NCBI Taxonomy" id="2949997"/>
    <lineage>
        <taxon>Bacteria</taxon>
        <taxon>Pseudomonadati</taxon>
        <taxon>Pseudomonadota</taxon>
        <taxon>Gammaproteobacteria</taxon>
        <taxon>Thiotrichales</taxon>
        <taxon>Piscirickettsiaceae</taxon>
        <taxon>Thiomicrorhabdus</taxon>
    </lineage>
</organism>
<evidence type="ECO:0000256" key="3">
    <source>
        <dbReference type="ARBA" id="ARBA00023002"/>
    </source>
</evidence>
<dbReference type="CDD" id="cd13896">
    <property type="entry name" value="CuRO_3_CopA"/>
    <property type="match status" value="1"/>
</dbReference>
<keyword evidence="3" id="KW-0560">Oxidoreductase</keyword>
<dbReference type="Pfam" id="PF00394">
    <property type="entry name" value="Cu-oxidase"/>
    <property type="match status" value="1"/>
</dbReference>
<proteinExistence type="predicted"/>
<dbReference type="InterPro" id="IPR006376">
    <property type="entry name" value="Cu-R_CopA"/>
</dbReference>